<reference evidence="2 3" key="1">
    <citation type="journal article" date="2014" name="Proc. Natl. Acad. Sci. U.S.A.">
        <title>Trajectory and genomic determinants of fungal-pathogen speciation and host adaptation.</title>
        <authorList>
            <person name="Hu X."/>
            <person name="Xiao G."/>
            <person name="Zheng P."/>
            <person name="Shang Y."/>
            <person name="Su Y."/>
            <person name="Zhang X."/>
            <person name="Liu X."/>
            <person name="Zhan S."/>
            <person name="St Leger R.J."/>
            <person name="Wang C."/>
        </authorList>
    </citation>
    <scope>NUCLEOTIDE SEQUENCE [LARGE SCALE GENOMIC DNA]</scope>
    <source>
        <strain evidence="2 3">ARSEF 977</strain>
    </source>
</reference>
<organism evidence="2 3">
    <name type="scientific">Metarhizium guizhouense (strain ARSEF 977)</name>
    <dbReference type="NCBI Taxonomy" id="1276136"/>
    <lineage>
        <taxon>Eukaryota</taxon>
        <taxon>Fungi</taxon>
        <taxon>Dikarya</taxon>
        <taxon>Ascomycota</taxon>
        <taxon>Pezizomycotina</taxon>
        <taxon>Sordariomycetes</taxon>
        <taxon>Hypocreomycetidae</taxon>
        <taxon>Hypocreales</taxon>
        <taxon>Clavicipitaceae</taxon>
        <taxon>Metarhizium</taxon>
    </lineage>
</organism>
<comment type="caution">
    <text evidence="2">The sequence shown here is derived from an EMBL/GenBank/DDBJ whole genome shotgun (WGS) entry which is preliminary data.</text>
</comment>
<protein>
    <submittedName>
        <fullName evidence="2">Uncharacterized protein</fullName>
    </submittedName>
</protein>
<feature type="compositionally biased region" description="Polar residues" evidence="1">
    <location>
        <begin position="18"/>
        <end position="38"/>
    </location>
</feature>
<dbReference type="OrthoDB" id="4939891at2759"/>
<gene>
    <name evidence="2" type="ORF">MGU_07921</name>
</gene>
<proteinExistence type="predicted"/>
<evidence type="ECO:0000313" key="3">
    <source>
        <dbReference type="Proteomes" id="UP000031192"/>
    </source>
</evidence>
<sequence length="163" mass="16423">MSPNKALVLAAIGESAKAPSSQQKENDKTSTASPSTPTDEAAPSVPQDNMSPEVLKFISAFGIPLAGAGLGAFIASAAGEALFASAAASLGIGAGVGTAQVVEGAVYKFVSSVPETLGPALRTALTRVSRLGHRVSNPLLRRITSSALRTATRQAAESIPLLP</sequence>
<dbReference type="EMBL" id="AZNH01000036">
    <property type="protein sequence ID" value="KID84954.1"/>
    <property type="molecule type" value="Genomic_DNA"/>
</dbReference>
<dbReference type="HOGENOM" id="CLU_1627479_0_0_1"/>
<accession>A0A0B4HYV6</accession>
<evidence type="ECO:0000256" key="1">
    <source>
        <dbReference type="SAM" id="MobiDB-lite"/>
    </source>
</evidence>
<feature type="region of interest" description="Disordered" evidence="1">
    <location>
        <begin position="13"/>
        <end position="48"/>
    </location>
</feature>
<dbReference type="AlphaFoldDB" id="A0A0B4HYV6"/>
<name>A0A0B4HYV6_METGA</name>
<keyword evidence="3" id="KW-1185">Reference proteome</keyword>
<dbReference type="Proteomes" id="UP000031192">
    <property type="component" value="Unassembled WGS sequence"/>
</dbReference>
<evidence type="ECO:0000313" key="2">
    <source>
        <dbReference type="EMBL" id="KID84954.1"/>
    </source>
</evidence>